<dbReference type="EMBL" id="QTJU01000002">
    <property type="protein sequence ID" value="RFM28949.1"/>
    <property type="molecule type" value="Genomic_DNA"/>
</dbReference>
<name>A0A3E1NLY5_9BACT</name>
<evidence type="ECO:0000313" key="2">
    <source>
        <dbReference type="Proteomes" id="UP000261284"/>
    </source>
</evidence>
<organism evidence="1 2">
    <name type="scientific">Deminuibacter soli</name>
    <dbReference type="NCBI Taxonomy" id="2291815"/>
    <lineage>
        <taxon>Bacteria</taxon>
        <taxon>Pseudomonadati</taxon>
        <taxon>Bacteroidota</taxon>
        <taxon>Chitinophagia</taxon>
        <taxon>Chitinophagales</taxon>
        <taxon>Chitinophagaceae</taxon>
        <taxon>Deminuibacter</taxon>
    </lineage>
</organism>
<gene>
    <name evidence="1" type="ORF">DXN05_09295</name>
</gene>
<accession>A0A3E1NLY5</accession>
<comment type="caution">
    <text evidence="1">The sequence shown here is derived from an EMBL/GenBank/DDBJ whole genome shotgun (WGS) entry which is preliminary data.</text>
</comment>
<dbReference type="RefSeq" id="WP_116846936.1">
    <property type="nucleotide sequence ID" value="NZ_QTJU01000002.1"/>
</dbReference>
<keyword evidence="2" id="KW-1185">Reference proteome</keyword>
<reference evidence="1 2" key="1">
    <citation type="submission" date="2018-08" db="EMBL/GenBank/DDBJ databases">
        <title>Chitinophagaceae sp. K23C18032701, a novel bacterium isolated from forest soil.</title>
        <authorList>
            <person name="Wang C."/>
        </authorList>
    </citation>
    <scope>NUCLEOTIDE SEQUENCE [LARGE SCALE GENOMIC DNA]</scope>
    <source>
        <strain evidence="1 2">K23C18032701</strain>
    </source>
</reference>
<evidence type="ECO:0000313" key="1">
    <source>
        <dbReference type="EMBL" id="RFM28949.1"/>
    </source>
</evidence>
<dbReference type="AlphaFoldDB" id="A0A3E1NLY5"/>
<dbReference type="Proteomes" id="UP000261284">
    <property type="component" value="Unassembled WGS sequence"/>
</dbReference>
<protein>
    <submittedName>
        <fullName evidence="1">Uncharacterized protein</fullName>
    </submittedName>
</protein>
<proteinExistence type="predicted"/>
<sequence>MRKNTAVHQKRQTGYIISVIITFLPLKVSGTRFDCDAQHHNNQMDIFYDVLLPAVLKVLPGSGKNAPQKNS</sequence>